<evidence type="ECO:0000313" key="4">
    <source>
        <dbReference type="Proteomes" id="UP000180194"/>
    </source>
</evidence>
<sequence length="277" mass="31342">MVKIFIDPGHGGSDSGATGNGLLEKNLTLQISVMIRDMLSQYQNTEVKMSRTTDVFVPLKERTDSANEWGAEFLLSVHINAFNGAASGYEDYIFPGAAGAAVTYQNIIHEEVLKETGFSDRGKKQGNLHMLRESRMPALLTENGFIDNASDAAKLKQQAYIERIAQGHVNGLVRAFNLKEKTPKPPYWDGVEMKQGQIGRISILKRINLWKRDANNRLTFVRILQPGERYRVYGYDTLYGGQYNVGSGYWITNMDGYIKYETPSKEMLQRTEEYYNS</sequence>
<dbReference type="PANTHER" id="PTHR30404">
    <property type="entry name" value="N-ACETYLMURAMOYL-L-ALANINE AMIDASE"/>
    <property type="match status" value="1"/>
</dbReference>
<dbReference type="SUPFAM" id="SSF53187">
    <property type="entry name" value="Zn-dependent exopeptidases"/>
    <property type="match status" value="1"/>
</dbReference>
<dbReference type="Gene3D" id="3.40.630.40">
    <property type="entry name" value="Zn-dependent exopeptidases"/>
    <property type="match status" value="1"/>
</dbReference>
<proteinExistence type="predicted"/>
<evidence type="ECO:0000259" key="2">
    <source>
        <dbReference type="SMART" id="SM00646"/>
    </source>
</evidence>
<dbReference type="CDD" id="cd02696">
    <property type="entry name" value="MurNAc-LAA"/>
    <property type="match status" value="1"/>
</dbReference>
<gene>
    <name evidence="3" type="ORF">BBV17_10350</name>
</gene>
<protein>
    <recommendedName>
        <fullName evidence="2">MurNAc-LAA domain-containing protein</fullName>
    </recommendedName>
</protein>
<dbReference type="EMBL" id="MBRJ01000008">
    <property type="protein sequence ID" value="OHX49896.1"/>
    <property type="molecule type" value="Genomic_DNA"/>
</dbReference>
<accession>A0ABX3CXV7</accession>
<dbReference type="PANTHER" id="PTHR30404:SF0">
    <property type="entry name" value="N-ACETYLMURAMOYL-L-ALANINE AMIDASE AMIC"/>
    <property type="match status" value="1"/>
</dbReference>
<dbReference type="InterPro" id="IPR050695">
    <property type="entry name" value="N-acetylmuramoyl_amidase_3"/>
</dbReference>
<dbReference type="Pfam" id="PF01520">
    <property type="entry name" value="Amidase_3"/>
    <property type="match status" value="1"/>
</dbReference>
<name>A0ABX3CXV7_9BACI</name>
<organism evidence="3 4">
    <name type="scientific">Cytobacillus oceanisediminis</name>
    <dbReference type="NCBI Taxonomy" id="665099"/>
    <lineage>
        <taxon>Bacteria</taxon>
        <taxon>Bacillati</taxon>
        <taxon>Bacillota</taxon>
        <taxon>Bacilli</taxon>
        <taxon>Bacillales</taxon>
        <taxon>Bacillaceae</taxon>
        <taxon>Cytobacillus</taxon>
    </lineage>
</organism>
<dbReference type="InterPro" id="IPR002508">
    <property type="entry name" value="MurNAc-LAA_cat"/>
</dbReference>
<keyword evidence="4" id="KW-1185">Reference proteome</keyword>
<dbReference type="SMART" id="SM00646">
    <property type="entry name" value="Ami_3"/>
    <property type="match status" value="1"/>
</dbReference>
<feature type="domain" description="MurNAc-LAA" evidence="2">
    <location>
        <begin position="63"/>
        <end position="173"/>
    </location>
</feature>
<reference evidence="3 4" key="1">
    <citation type="submission" date="2016-07" db="EMBL/GenBank/DDBJ databases">
        <title>Bacillus oceanisediminis whole genome.</title>
        <authorList>
            <person name="Pal Y."/>
            <person name="Verma A."/>
            <person name="Mual P."/>
            <person name="Srinivasan K."/>
        </authorList>
    </citation>
    <scope>NUCLEOTIDE SEQUENCE [LARGE SCALE GENOMIC DNA]</scope>
    <source>
        <strain evidence="3 4">Bhandara28</strain>
    </source>
</reference>
<evidence type="ECO:0000313" key="3">
    <source>
        <dbReference type="EMBL" id="OHX49896.1"/>
    </source>
</evidence>
<comment type="caution">
    <text evidence="3">The sequence shown here is derived from an EMBL/GenBank/DDBJ whole genome shotgun (WGS) entry which is preliminary data.</text>
</comment>
<keyword evidence="1" id="KW-0378">Hydrolase</keyword>
<dbReference type="Proteomes" id="UP000180194">
    <property type="component" value="Unassembled WGS sequence"/>
</dbReference>
<evidence type="ECO:0000256" key="1">
    <source>
        <dbReference type="ARBA" id="ARBA00022801"/>
    </source>
</evidence>